<accession>A0A1B6LJ72</accession>
<organism evidence="2">
    <name type="scientific">Graphocephala atropunctata</name>
    <dbReference type="NCBI Taxonomy" id="36148"/>
    <lineage>
        <taxon>Eukaryota</taxon>
        <taxon>Metazoa</taxon>
        <taxon>Ecdysozoa</taxon>
        <taxon>Arthropoda</taxon>
        <taxon>Hexapoda</taxon>
        <taxon>Insecta</taxon>
        <taxon>Pterygota</taxon>
        <taxon>Neoptera</taxon>
        <taxon>Paraneoptera</taxon>
        <taxon>Hemiptera</taxon>
        <taxon>Auchenorrhyncha</taxon>
        <taxon>Membracoidea</taxon>
        <taxon>Cicadellidae</taxon>
        <taxon>Cicadellinae</taxon>
        <taxon>Cicadellini</taxon>
        <taxon>Graphocephala</taxon>
    </lineage>
</organism>
<gene>
    <name evidence="2" type="ORF">g.3655</name>
</gene>
<reference evidence="2" key="1">
    <citation type="submission" date="2015-11" db="EMBL/GenBank/DDBJ databases">
        <title>De novo transcriptome assembly of four potential Pierce s Disease insect vectors from Arizona vineyards.</title>
        <authorList>
            <person name="Tassone E.E."/>
        </authorList>
    </citation>
    <scope>NUCLEOTIDE SEQUENCE</scope>
</reference>
<dbReference type="EMBL" id="GEBQ01016318">
    <property type="protein sequence ID" value="JAT23659.1"/>
    <property type="molecule type" value="Transcribed_RNA"/>
</dbReference>
<dbReference type="AlphaFoldDB" id="A0A1B6LJ72"/>
<feature type="coiled-coil region" evidence="1">
    <location>
        <begin position="77"/>
        <end position="104"/>
    </location>
</feature>
<feature type="coiled-coil region" evidence="1">
    <location>
        <begin position="21"/>
        <end position="48"/>
    </location>
</feature>
<evidence type="ECO:0000313" key="2">
    <source>
        <dbReference type="EMBL" id="JAT23659.1"/>
    </source>
</evidence>
<keyword evidence="1" id="KW-0175">Coiled coil</keyword>
<feature type="non-terminal residue" evidence="2">
    <location>
        <position position="1"/>
    </location>
</feature>
<proteinExistence type="predicted"/>
<feature type="non-terminal residue" evidence="2">
    <location>
        <position position="125"/>
    </location>
</feature>
<protein>
    <submittedName>
        <fullName evidence="2">Uncharacterized protein</fullName>
    </submittedName>
</protein>
<evidence type="ECO:0000256" key="1">
    <source>
        <dbReference type="SAM" id="Coils"/>
    </source>
</evidence>
<sequence length="125" mass="14563">LIELELEDKLLLREEQIKSLTKETEVALENMRLQIKVLEDKLNAQKIINEEISLQAERDKQYLVCETNNRKASCSKCKTYDAEVKKLLSTIKSLEREIKMKTKIEHELTTYKKKCAAVNQNPTIP</sequence>
<name>A0A1B6LJ72_9HEMI</name>